<dbReference type="InterPro" id="IPR051168">
    <property type="entry name" value="AASS"/>
</dbReference>
<organism evidence="3">
    <name type="scientific">Zea mays</name>
    <name type="common">Maize</name>
    <dbReference type="NCBI Taxonomy" id="4577"/>
    <lineage>
        <taxon>Eukaryota</taxon>
        <taxon>Viridiplantae</taxon>
        <taxon>Streptophyta</taxon>
        <taxon>Embryophyta</taxon>
        <taxon>Tracheophyta</taxon>
        <taxon>Spermatophyta</taxon>
        <taxon>Magnoliopsida</taxon>
        <taxon>Liliopsida</taxon>
        <taxon>Poales</taxon>
        <taxon>Poaceae</taxon>
        <taxon>PACMAD clade</taxon>
        <taxon>Panicoideae</taxon>
        <taxon>Andropogonodae</taxon>
        <taxon>Andropogoneae</taxon>
        <taxon>Tripsacinae</taxon>
        <taxon>Zea</taxon>
    </lineage>
</organism>
<dbReference type="ExpressionAtlas" id="A0A1D6KV87">
    <property type="expression patterns" value="baseline"/>
</dbReference>
<evidence type="ECO:0000259" key="2">
    <source>
        <dbReference type="Pfam" id="PF16653"/>
    </source>
</evidence>
<sequence length="356" mass="39877">MAAAVYALSIASAVIADWGRRKRFGLDITLRWVVEEEESEGGRRGCLAEPRGEGERHLQGHSLGETATMSVPHGRHQDLELAIDDFDEELIDPELRFSFQRNNKSIQQTLALLTYRSLFGIAIRPPVCGVDLTDKVVDIIFHVFDANCDGRMSCKPIEEGVVAADDNDVKAPFLVHVGVEDRQRPVLLQALELLSDLLTTPIGHNLYESAKRLRLPELPAFALEHLPNRNSLIYGDLYGISKEASTIYRATLRYKGFSEIMATLTKIGFFDAANHPLLEDTNRPTLKGFLDELLNNISTTNTNFDIEASGGYDDELIARLLKLGHCKDMEIAVKTVKTIKLVLIPCYKIHIFYELL</sequence>
<dbReference type="Gene3D" id="3.30.360.10">
    <property type="entry name" value="Dihydrodipicolinate Reductase, domain 2"/>
    <property type="match status" value="1"/>
</dbReference>
<dbReference type="InParanoid" id="A0A1D6KV87"/>
<dbReference type="SUPFAM" id="SSF55347">
    <property type="entry name" value="Glyceraldehyde-3-phosphate dehydrogenase-like, C-terminal domain"/>
    <property type="match status" value="1"/>
</dbReference>
<name>A0A1D6KV87_MAIZE</name>
<gene>
    <name evidence="3" type="ORF">ZEAMMB73_Zm00001d032964</name>
</gene>
<dbReference type="STRING" id="4577.A0A1D6KV87"/>
<dbReference type="PANTHER" id="PTHR11133:SF22">
    <property type="entry name" value="ALPHA-AMINOADIPIC SEMIALDEHYDE SYNTHASE, MITOCHONDRIAL"/>
    <property type="match status" value="1"/>
</dbReference>
<reference evidence="3" key="1">
    <citation type="submission" date="2015-12" db="EMBL/GenBank/DDBJ databases">
        <title>Update maize B73 reference genome by single molecule sequencing technologies.</title>
        <authorList>
            <consortium name="Maize Genome Sequencing Project"/>
            <person name="Ware D."/>
        </authorList>
    </citation>
    <scope>NUCLEOTIDE SEQUENCE [LARGE SCALE GENOMIC DNA]</scope>
    <source>
        <tissue evidence="3">Seedling</tissue>
    </source>
</reference>
<dbReference type="GO" id="GO:0016491">
    <property type="term" value="F:oxidoreductase activity"/>
    <property type="evidence" value="ECO:0007669"/>
    <property type="project" value="UniProtKB-KW"/>
</dbReference>
<dbReference type="Pfam" id="PF16653">
    <property type="entry name" value="Sacchrp_dh_C"/>
    <property type="match status" value="1"/>
</dbReference>
<dbReference type="InterPro" id="IPR032095">
    <property type="entry name" value="Sacchrp_dh-like_C"/>
</dbReference>
<keyword evidence="1" id="KW-0560">Oxidoreductase</keyword>
<feature type="domain" description="Saccharopine dehydrogenase-like C-terminal" evidence="2">
    <location>
        <begin position="199"/>
        <end position="293"/>
    </location>
</feature>
<evidence type="ECO:0000313" key="3">
    <source>
        <dbReference type="EMBL" id="ONM06449.1"/>
    </source>
</evidence>
<proteinExistence type="predicted"/>
<dbReference type="PANTHER" id="PTHR11133">
    <property type="entry name" value="SACCHAROPINE DEHYDROGENASE"/>
    <property type="match status" value="1"/>
</dbReference>
<dbReference type="AlphaFoldDB" id="A0A1D6KV87"/>
<evidence type="ECO:0000256" key="1">
    <source>
        <dbReference type="ARBA" id="ARBA00023002"/>
    </source>
</evidence>
<dbReference type="EMBL" id="CM007647">
    <property type="protein sequence ID" value="ONM06449.1"/>
    <property type="molecule type" value="Genomic_DNA"/>
</dbReference>
<protein>
    <submittedName>
        <fullName evidence="3">Lysine-ketoglutarate reductase/saccharopine dehydrogenase bifunctional enzyme</fullName>
    </submittedName>
</protein>
<accession>A0A1D6KV87</accession>